<feature type="transmembrane region" description="Helical" evidence="1">
    <location>
        <begin position="6"/>
        <end position="24"/>
    </location>
</feature>
<keyword evidence="3" id="KW-1185">Reference proteome</keyword>
<sequence length="197" mass="20954">MLSTEFFGFIGGVLSIFFGLPQALRIRRLGHGRGLSLISWLLQLGVATSWAAYGFDKNSPSLLATNVAAGLINASVVWVIIHNRVRSILTISTLVAIVAGLVLTLPASIASVLLISLVFAQTPQVYKSYKNIKIGKDSAVSVVAMSVSALSGIFWITYAVLINDALLVLCNAIVLTNNIAIIALEIIGKRSRASKTS</sequence>
<protein>
    <recommendedName>
        <fullName evidence="4">MtN3 and saliva related transmembrane protein</fullName>
    </recommendedName>
</protein>
<dbReference type="OrthoDB" id="5189492at2"/>
<organism evidence="2 3">
    <name type="scientific">Candidatus Planktophila sulfonica</name>
    <dbReference type="NCBI Taxonomy" id="1884904"/>
    <lineage>
        <taxon>Bacteria</taxon>
        <taxon>Bacillati</taxon>
        <taxon>Actinomycetota</taxon>
        <taxon>Actinomycetes</taxon>
        <taxon>Candidatus Nanopelagicales</taxon>
        <taxon>Candidatus Nanopelagicaceae</taxon>
        <taxon>Candidatus Planktophila</taxon>
    </lineage>
</organism>
<gene>
    <name evidence="2" type="ORF">A1sIA56_05960</name>
</gene>
<evidence type="ECO:0000256" key="1">
    <source>
        <dbReference type="SAM" id="Phobius"/>
    </source>
</evidence>
<dbReference type="Proteomes" id="UP000217215">
    <property type="component" value="Chromosome"/>
</dbReference>
<proteinExistence type="predicted"/>
<keyword evidence="1" id="KW-1133">Transmembrane helix</keyword>
<feature type="transmembrane region" description="Helical" evidence="1">
    <location>
        <begin position="36"/>
        <end position="55"/>
    </location>
</feature>
<feature type="transmembrane region" description="Helical" evidence="1">
    <location>
        <begin position="165"/>
        <end position="187"/>
    </location>
</feature>
<dbReference type="AlphaFoldDB" id="A0A249KI97"/>
<name>A0A249KI97_9ACTN</name>
<dbReference type="RefSeq" id="WP_095673987.1">
    <property type="nucleotide sequence ID" value="NZ_CP016773.1"/>
</dbReference>
<feature type="transmembrane region" description="Helical" evidence="1">
    <location>
        <begin position="93"/>
        <end position="119"/>
    </location>
</feature>
<feature type="transmembrane region" description="Helical" evidence="1">
    <location>
        <begin position="61"/>
        <end position="81"/>
    </location>
</feature>
<evidence type="ECO:0008006" key="4">
    <source>
        <dbReference type="Google" id="ProtNLM"/>
    </source>
</evidence>
<reference evidence="2 3" key="1">
    <citation type="submission" date="2016-07" db="EMBL/GenBank/DDBJ databases">
        <title>High microdiversification within the ubiquitous acI lineage of Actinobacteria.</title>
        <authorList>
            <person name="Neuenschwander S.M."/>
            <person name="Salcher M."/>
            <person name="Ghai R."/>
            <person name="Pernthaler J."/>
        </authorList>
    </citation>
    <scope>NUCLEOTIDE SEQUENCE [LARGE SCALE GENOMIC DNA]</scope>
    <source>
        <strain evidence="2">MMS-IA-56</strain>
    </source>
</reference>
<keyword evidence="1" id="KW-0472">Membrane</keyword>
<dbReference type="Gene3D" id="1.20.1280.290">
    <property type="match status" value="2"/>
</dbReference>
<evidence type="ECO:0000313" key="2">
    <source>
        <dbReference type="EMBL" id="ASY16425.1"/>
    </source>
</evidence>
<accession>A0A249KI97</accession>
<dbReference type="KEGG" id="psuf:A1sIA56_05960"/>
<keyword evidence="1" id="KW-0812">Transmembrane</keyword>
<evidence type="ECO:0000313" key="3">
    <source>
        <dbReference type="Proteomes" id="UP000217215"/>
    </source>
</evidence>
<dbReference type="EMBL" id="CP016773">
    <property type="protein sequence ID" value="ASY16425.1"/>
    <property type="molecule type" value="Genomic_DNA"/>
</dbReference>
<feature type="transmembrane region" description="Helical" evidence="1">
    <location>
        <begin position="139"/>
        <end position="158"/>
    </location>
</feature>